<dbReference type="GO" id="GO:0015074">
    <property type="term" value="P:DNA integration"/>
    <property type="evidence" value="ECO:0007669"/>
    <property type="project" value="UniProtKB-KW"/>
</dbReference>
<evidence type="ECO:0000313" key="9">
    <source>
        <dbReference type="EMBL" id="KKS05161.1"/>
    </source>
</evidence>
<evidence type="ECO:0000256" key="1">
    <source>
        <dbReference type="ARBA" id="ARBA00022908"/>
    </source>
</evidence>
<dbReference type="SMART" id="SM00857">
    <property type="entry name" value="Resolvase"/>
    <property type="match status" value="1"/>
</dbReference>
<evidence type="ECO:0000313" key="10">
    <source>
        <dbReference type="Proteomes" id="UP000034236"/>
    </source>
</evidence>
<organism evidence="9 10">
    <name type="scientific">Candidatus Nomurabacteria bacterium GW2011_GWA2_41_25</name>
    <dbReference type="NCBI Taxonomy" id="1618736"/>
    <lineage>
        <taxon>Bacteria</taxon>
        <taxon>Candidatus Nomuraibacteriota</taxon>
    </lineage>
</organism>
<evidence type="ECO:0000259" key="7">
    <source>
        <dbReference type="PROSITE" id="PS51736"/>
    </source>
</evidence>
<name>A0A0G0Y6V7_9BACT</name>
<dbReference type="InterPro" id="IPR006119">
    <property type="entry name" value="Resolv_N"/>
</dbReference>
<comment type="caution">
    <text evidence="9">The sequence shown here is derived from an EMBL/GenBank/DDBJ whole genome shotgun (WGS) entry which is preliminary data.</text>
</comment>
<feature type="domain" description="Recombinase" evidence="8">
    <location>
        <begin position="164"/>
        <end position="286"/>
    </location>
</feature>
<proteinExistence type="predicted"/>
<dbReference type="PROSITE" id="PS00397">
    <property type="entry name" value="RECOMBINASES_1"/>
    <property type="match status" value="1"/>
</dbReference>
<evidence type="ECO:0000259" key="8">
    <source>
        <dbReference type="PROSITE" id="PS51737"/>
    </source>
</evidence>
<keyword evidence="3" id="KW-0233">DNA recombination</keyword>
<dbReference type="Gene3D" id="3.90.1750.20">
    <property type="entry name" value="Putative Large Serine Recombinase, Chain B, Domain 2"/>
    <property type="match status" value="1"/>
</dbReference>
<dbReference type="InterPro" id="IPR011109">
    <property type="entry name" value="DNA_bind_recombinase_dom"/>
</dbReference>
<feature type="domain" description="Resolvase/invertase-type recombinase catalytic" evidence="7">
    <location>
        <begin position="12"/>
        <end position="157"/>
    </location>
</feature>
<dbReference type="PANTHER" id="PTHR30461:SF2">
    <property type="entry name" value="SERINE RECOMBINASE PINE-RELATED"/>
    <property type="match status" value="1"/>
</dbReference>
<dbReference type="SUPFAM" id="SSF53041">
    <property type="entry name" value="Resolvase-like"/>
    <property type="match status" value="1"/>
</dbReference>
<dbReference type="PROSITE" id="PS51737">
    <property type="entry name" value="RECOMBINASE_DNA_BIND"/>
    <property type="match status" value="1"/>
</dbReference>
<evidence type="ECO:0000256" key="4">
    <source>
        <dbReference type="PIRSR" id="PIRSR606118-50"/>
    </source>
</evidence>
<dbReference type="PANTHER" id="PTHR30461">
    <property type="entry name" value="DNA-INVERTASE FROM LAMBDOID PROPHAGE"/>
    <property type="match status" value="1"/>
</dbReference>
<feature type="compositionally biased region" description="Polar residues" evidence="6">
    <location>
        <begin position="525"/>
        <end position="536"/>
    </location>
</feature>
<evidence type="ECO:0000256" key="6">
    <source>
        <dbReference type="SAM" id="MobiDB-lite"/>
    </source>
</evidence>
<dbReference type="Gene3D" id="3.40.50.1390">
    <property type="entry name" value="Resolvase, N-terminal catalytic domain"/>
    <property type="match status" value="1"/>
</dbReference>
<keyword evidence="1" id="KW-0229">DNA integration</keyword>
<sequence length="536" mass="61846">MKNDIEKNKGITGIIYIRVSSDEQIKGTSLDEQLTACQKYCESKGIYLLETFREEGESAKSTNRQEFTNAIEYCRKNKVDAFVVWKLDRFARSMIDHYAVKSVLLKYGTKLHSVTEQIGDDPTGKLLEGMMAVIAEFDNDIRRVRCSGGMLGRLKQGISPWHPPIGYLSEHNKKQNKKKEQSDPIDPVNFPILKRALKELATGQYTLTQFADALNRYELKTTKGGKVNLKFVDRILSRHLRFYAGILDNPFYPNNGEEWYEGRHETMISREELFAITQIKNGKNKKVAKYGSHNALFPLKGTLYCTECGHKLTASCTHGNGGIYPYYHCYIADCSLKGKTFSKKTVEDDFIKYLQSITPKQKTLELFKRMVVDHWTTKGKAFDLKHQQYKKELAELKAKQKRVYEMREDGEYDKVQFTDRLAEVENKIMATTISLNETKIEQFDIEATVTYATKFISNLSRIWFDLSPELKPRFQKLVFPQGVLYDTKNKFRTTKLGYIYELNQKMEAVKSPFSETVDPSGLEPLTSSLQMRRSTR</sequence>
<accession>A0A0G0Y6V7</accession>
<dbReference type="InterPro" id="IPR006118">
    <property type="entry name" value="Recombinase_CS"/>
</dbReference>
<protein>
    <submittedName>
        <fullName evidence="9">Site-specific recombinase</fullName>
    </submittedName>
</protein>
<feature type="region of interest" description="Disordered" evidence="6">
    <location>
        <begin position="513"/>
        <end position="536"/>
    </location>
</feature>
<evidence type="ECO:0000256" key="5">
    <source>
        <dbReference type="PROSITE-ProRule" id="PRU10137"/>
    </source>
</evidence>
<dbReference type="InterPro" id="IPR038109">
    <property type="entry name" value="DNA_bind_recomb_sf"/>
</dbReference>
<evidence type="ECO:0000256" key="3">
    <source>
        <dbReference type="ARBA" id="ARBA00023172"/>
    </source>
</evidence>
<dbReference type="PROSITE" id="PS51736">
    <property type="entry name" value="RECOMBINASES_3"/>
    <property type="match status" value="1"/>
</dbReference>
<dbReference type="AlphaFoldDB" id="A0A0G0Y6V7"/>
<reference evidence="9 10" key="1">
    <citation type="journal article" date="2015" name="Nature">
        <title>rRNA introns, odd ribosomes, and small enigmatic genomes across a large radiation of phyla.</title>
        <authorList>
            <person name="Brown C.T."/>
            <person name="Hug L.A."/>
            <person name="Thomas B.C."/>
            <person name="Sharon I."/>
            <person name="Castelle C.J."/>
            <person name="Singh A."/>
            <person name="Wilkins M.J."/>
            <person name="Williams K.H."/>
            <person name="Banfield J.F."/>
        </authorList>
    </citation>
    <scope>NUCLEOTIDE SEQUENCE [LARGE SCALE GENOMIC DNA]</scope>
</reference>
<feature type="active site" description="O-(5'-phospho-DNA)-serine intermediate" evidence="4 5">
    <location>
        <position position="20"/>
    </location>
</feature>
<dbReference type="InterPro" id="IPR036162">
    <property type="entry name" value="Resolvase-like_N_sf"/>
</dbReference>
<dbReference type="EMBL" id="LCBE01000001">
    <property type="protein sequence ID" value="KKS05161.1"/>
    <property type="molecule type" value="Genomic_DNA"/>
</dbReference>
<dbReference type="GO" id="GO:0000150">
    <property type="term" value="F:DNA strand exchange activity"/>
    <property type="evidence" value="ECO:0007669"/>
    <property type="project" value="InterPro"/>
</dbReference>
<keyword evidence="2" id="KW-0238">DNA-binding</keyword>
<dbReference type="GO" id="GO:0003677">
    <property type="term" value="F:DNA binding"/>
    <property type="evidence" value="ECO:0007669"/>
    <property type="project" value="UniProtKB-KW"/>
</dbReference>
<gene>
    <name evidence="9" type="ORF">UU58_C0001G0021</name>
</gene>
<dbReference type="Pfam" id="PF00239">
    <property type="entry name" value="Resolvase"/>
    <property type="match status" value="1"/>
</dbReference>
<dbReference type="InterPro" id="IPR050639">
    <property type="entry name" value="SSR_resolvase"/>
</dbReference>
<dbReference type="Proteomes" id="UP000034236">
    <property type="component" value="Unassembled WGS sequence"/>
</dbReference>
<evidence type="ECO:0000256" key="2">
    <source>
        <dbReference type="ARBA" id="ARBA00023125"/>
    </source>
</evidence>
<dbReference type="CDD" id="cd00338">
    <property type="entry name" value="Ser_Recombinase"/>
    <property type="match status" value="1"/>
</dbReference>